<keyword evidence="3" id="KW-1185">Reference proteome</keyword>
<dbReference type="AlphaFoldDB" id="A0AAD7SY88"/>
<feature type="compositionally biased region" description="Basic and acidic residues" evidence="1">
    <location>
        <begin position="74"/>
        <end position="90"/>
    </location>
</feature>
<accession>A0AAD7SY88</accession>
<comment type="caution">
    <text evidence="2">The sequence shown here is derived from an EMBL/GenBank/DDBJ whole genome shotgun (WGS) entry which is preliminary data.</text>
</comment>
<dbReference type="Proteomes" id="UP001221898">
    <property type="component" value="Unassembled WGS sequence"/>
</dbReference>
<evidence type="ECO:0000313" key="2">
    <source>
        <dbReference type="EMBL" id="KAJ8411002.1"/>
    </source>
</evidence>
<feature type="region of interest" description="Disordered" evidence="1">
    <location>
        <begin position="74"/>
        <end position="93"/>
    </location>
</feature>
<protein>
    <submittedName>
        <fullName evidence="2">Uncharacterized protein</fullName>
    </submittedName>
</protein>
<gene>
    <name evidence="2" type="ORF">AAFF_G00180370</name>
</gene>
<evidence type="ECO:0000313" key="3">
    <source>
        <dbReference type="Proteomes" id="UP001221898"/>
    </source>
</evidence>
<evidence type="ECO:0000256" key="1">
    <source>
        <dbReference type="SAM" id="MobiDB-lite"/>
    </source>
</evidence>
<organism evidence="2 3">
    <name type="scientific">Aldrovandia affinis</name>
    <dbReference type="NCBI Taxonomy" id="143900"/>
    <lineage>
        <taxon>Eukaryota</taxon>
        <taxon>Metazoa</taxon>
        <taxon>Chordata</taxon>
        <taxon>Craniata</taxon>
        <taxon>Vertebrata</taxon>
        <taxon>Euteleostomi</taxon>
        <taxon>Actinopterygii</taxon>
        <taxon>Neopterygii</taxon>
        <taxon>Teleostei</taxon>
        <taxon>Notacanthiformes</taxon>
        <taxon>Halosauridae</taxon>
        <taxon>Aldrovandia</taxon>
    </lineage>
</organism>
<proteinExistence type="predicted"/>
<sequence>MPLAWKSSVRAALAHDVFRGSVESAVNRTRRARRAERRRLYVSNANVAMRRSFDRRTGQFPRCWCPRSPANVAGERRLRSHESRDERCTSEPRFSLVAPEDTNESIVSTVD</sequence>
<name>A0AAD7SY88_9TELE</name>
<reference evidence="2" key="1">
    <citation type="journal article" date="2023" name="Science">
        <title>Genome structures resolve the early diversification of teleost fishes.</title>
        <authorList>
            <person name="Parey E."/>
            <person name="Louis A."/>
            <person name="Montfort J."/>
            <person name="Bouchez O."/>
            <person name="Roques C."/>
            <person name="Iampietro C."/>
            <person name="Lluch J."/>
            <person name="Castinel A."/>
            <person name="Donnadieu C."/>
            <person name="Desvignes T."/>
            <person name="Floi Bucao C."/>
            <person name="Jouanno E."/>
            <person name="Wen M."/>
            <person name="Mejri S."/>
            <person name="Dirks R."/>
            <person name="Jansen H."/>
            <person name="Henkel C."/>
            <person name="Chen W.J."/>
            <person name="Zahm M."/>
            <person name="Cabau C."/>
            <person name="Klopp C."/>
            <person name="Thompson A.W."/>
            <person name="Robinson-Rechavi M."/>
            <person name="Braasch I."/>
            <person name="Lecointre G."/>
            <person name="Bobe J."/>
            <person name="Postlethwait J.H."/>
            <person name="Berthelot C."/>
            <person name="Roest Crollius H."/>
            <person name="Guiguen Y."/>
        </authorList>
    </citation>
    <scope>NUCLEOTIDE SEQUENCE</scope>
    <source>
        <strain evidence="2">NC1722</strain>
    </source>
</reference>
<dbReference type="EMBL" id="JAINUG010000024">
    <property type="protein sequence ID" value="KAJ8411002.1"/>
    <property type="molecule type" value="Genomic_DNA"/>
</dbReference>